<dbReference type="Gene3D" id="1.25.40.10">
    <property type="entry name" value="Tetratricopeptide repeat domain"/>
    <property type="match status" value="1"/>
</dbReference>
<dbReference type="EMBL" id="VRLW01000001">
    <property type="protein sequence ID" value="KAA1261950.1"/>
    <property type="molecule type" value="Genomic_DNA"/>
</dbReference>
<evidence type="ECO:0000313" key="1">
    <source>
        <dbReference type="EMBL" id="KAA1261950.1"/>
    </source>
</evidence>
<reference evidence="1 2" key="1">
    <citation type="submission" date="2019-08" db="EMBL/GenBank/DDBJ databases">
        <title>Deep-cultivation of Planctomycetes and their phenomic and genomic characterization uncovers novel biology.</title>
        <authorList>
            <person name="Wiegand S."/>
            <person name="Jogler M."/>
            <person name="Boedeker C."/>
            <person name="Pinto D."/>
            <person name="Vollmers J."/>
            <person name="Rivas-Marin E."/>
            <person name="Kohn T."/>
            <person name="Peeters S.H."/>
            <person name="Heuer A."/>
            <person name="Rast P."/>
            <person name="Oberbeckmann S."/>
            <person name="Bunk B."/>
            <person name="Jeske O."/>
            <person name="Meyerdierks A."/>
            <person name="Storesund J.E."/>
            <person name="Kallscheuer N."/>
            <person name="Luecker S."/>
            <person name="Lage O.M."/>
            <person name="Pohl T."/>
            <person name="Merkel B.J."/>
            <person name="Hornburger P."/>
            <person name="Mueller R.-W."/>
            <person name="Bruemmer F."/>
            <person name="Labrenz M."/>
            <person name="Spormann A.M."/>
            <person name="Op Den Camp H."/>
            <person name="Overmann J."/>
            <person name="Amann R."/>
            <person name="Jetten M.S.M."/>
            <person name="Mascher T."/>
            <person name="Medema M.H."/>
            <person name="Devos D.P."/>
            <person name="Kaster A.-K."/>
            <person name="Ovreas L."/>
            <person name="Rohde M."/>
            <person name="Galperin M.Y."/>
            <person name="Jogler C."/>
        </authorList>
    </citation>
    <scope>NUCLEOTIDE SEQUENCE [LARGE SCALE GENOMIC DNA]</scope>
    <source>
        <strain evidence="1 2">LF1</strain>
    </source>
</reference>
<name>A0A5B1CQN0_9BACT</name>
<dbReference type="Proteomes" id="UP000322699">
    <property type="component" value="Unassembled WGS sequence"/>
</dbReference>
<organism evidence="1 2">
    <name type="scientific">Rubripirellula obstinata</name>
    <dbReference type="NCBI Taxonomy" id="406547"/>
    <lineage>
        <taxon>Bacteria</taxon>
        <taxon>Pseudomonadati</taxon>
        <taxon>Planctomycetota</taxon>
        <taxon>Planctomycetia</taxon>
        <taxon>Pirellulales</taxon>
        <taxon>Pirellulaceae</taxon>
        <taxon>Rubripirellula</taxon>
    </lineage>
</organism>
<evidence type="ECO:0008006" key="3">
    <source>
        <dbReference type="Google" id="ProtNLM"/>
    </source>
</evidence>
<dbReference type="SUPFAM" id="SSF48452">
    <property type="entry name" value="TPR-like"/>
    <property type="match status" value="1"/>
</dbReference>
<evidence type="ECO:0000313" key="2">
    <source>
        <dbReference type="Proteomes" id="UP000322699"/>
    </source>
</evidence>
<gene>
    <name evidence="1" type="ORF">LF1_45110</name>
</gene>
<dbReference type="AlphaFoldDB" id="A0A5B1CQN0"/>
<accession>A0A5B1CQN0</accession>
<comment type="caution">
    <text evidence="1">The sequence shown here is derived from an EMBL/GenBank/DDBJ whole genome shotgun (WGS) entry which is preliminary data.</text>
</comment>
<keyword evidence="2" id="KW-1185">Reference proteome</keyword>
<proteinExistence type="predicted"/>
<sequence length="1014" mass="109104">MAYSFADTVRLLLFCLPSFHHGDSMRQLRSMQRLTSAAHLSPSHSRFGRIPWLALFLAVGLVLSSGQGLKAQNSPFDQPEPTPFQRIPGGIGQLGGSEPGGQYPSPQYYLGLEIYRTGDLEQAVDVLEMALRNSRRDINGRWVDAIPPLAMLAECYWLLGDIETSKQYIDQAFQIAIRSRGWLGRSGFESAIQGNVIRSKPPWIWPAAAAINVMPISDRMPYRAGDLLTEQRLAQGGTIQEQSIRPIDIAEIMRTIAVAAHRRRIILGPLAKDDPMATGLLNATKYPTGVVPLGRTLIGAMRASEYFAGIEDKRVFENAIKSALPGGSAHPLTAVTLMSKAQTAATGNQVNAVLDIASVAANTAAALEQPEWIGEAMQLAAGCATTQNAAVVAKTAGMAAVATNRESRLASLHCLVAAADASVTAGDLKSASAFLIQARDLSSRRDVLVPRLDAYRAYVAARISASAGLSLASPTTNETDQNVANVRDFAMNHRSRKRPLVSMPRLFQMGLIRASLGGSVGGKTGDALLAAYSSEPPIEIWRRDPVDALSACMADRSFLRTARVELAAAGGYTEPFIIACDKMLAGRFLDQLPLGGRVSQVRTLVSRDADLLPKDVVAFRDDGGQALKELLASVVNENNPTPVSVEAMEARATALALDRIEFPEITIPSLDTEKPASTLPERTGLLTFVSVGNRVYGSLASNGKIVMWDIAGASRLPGEIGRLLKAIGVGKTRGKRIPENDDWKEAAVSLRQRLIPDESMLEKSGFDNLIVVPDGPLWYLPMEILPVGDAKSPLVGEKMSVRYAATPGLAIKPVAPQSDNEAIGFVSARFFSPRELEIDESMQQSMIDGMKEPVRLPLASDAPSSFLGGRVGHLVIAATQNANLKQPLATNIAGYDRSSPYGTLGAWIRFPAAAPSSVVMMGMRSPIDQGQMGDGNDVFMMLAGLQVASVRDILISRWAVGGESSAMLLRELTQELPFIGLRESFTRAKIILQNSALDPSAEPLLAPGRLRHDR</sequence>
<protein>
    <recommendedName>
        <fullName evidence="3">CHAT domain protein</fullName>
    </recommendedName>
</protein>
<dbReference type="InterPro" id="IPR011990">
    <property type="entry name" value="TPR-like_helical_dom_sf"/>
</dbReference>